<dbReference type="STRING" id="97972.A0A2V1E1F4"/>
<organism evidence="2 3">
    <name type="scientific">Periconia macrospinosa</name>
    <dbReference type="NCBI Taxonomy" id="97972"/>
    <lineage>
        <taxon>Eukaryota</taxon>
        <taxon>Fungi</taxon>
        <taxon>Dikarya</taxon>
        <taxon>Ascomycota</taxon>
        <taxon>Pezizomycotina</taxon>
        <taxon>Dothideomycetes</taxon>
        <taxon>Pleosporomycetidae</taxon>
        <taxon>Pleosporales</taxon>
        <taxon>Massarineae</taxon>
        <taxon>Periconiaceae</taxon>
        <taxon>Periconia</taxon>
    </lineage>
</organism>
<reference evidence="2 3" key="1">
    <citation type="journal article" date="2018" name="Sci. Rep.">
        <title>Comparative genomics provides insights into the lifestyle and reveals functional heterogeneity of dark septate endophytic fungi.</title>
        <authorList>
            <person name="Knapp D.G."/>
            <person name="Nemeth J.B."/>
            <person name="Barry K."/>
            <person name="Hainaut M."/>
            <person name="Henrissat B."/>
            <person name="Johnson J."/>
            <person name="Kuo A."/>
            <person name="Lim J.H.P."/>
            <person name="Lipzen A."/>
            <person name="Nolan M."/>
            <person name="Ohm R.A."/>
            <person name="Tamas L."/>
            <person name="Grigoriev I.V."/>
            <person name="Spatafora J.W."/>
            <person name="Nagy L.G."/>
            <person name="Kovacs G.M."/>
        </authorList>
    </citation>
    <scope>NUCLEOTIDE SEQUENCE [LARGE SCALE GENOMIC DNA]</scope>
    <source>
        <strain evidence="2 3">DSE2036</strain>
    </source>
</reference>
<evidence type="ECO:0000313" key="3">
    <source>
        <dbReference type="Proteomes" id="UP000244855"/>
    </source>
</evidence>
<sequence length="237" mass="25820">MSSTNFTFEIISAAGVTDTMLKESATMFSSAYGVWGPLAAQKMGKFFKMSVDRLREQSLAPGSNSVLVRGLAGDKLAGYAFATRWDYEGRQICWVTQLCVGPEFRRQKLATQILIHLREGEKDRGFGIMSSHPAAILGALRAWGRGIEEVNLNMVKEHAAGIMAASPVTYIKNAVLKGSVFGKGDDTVCCADTGFWVDHTEPLQALATVKDRGVEWPFGDLSEGCEFLILVKSAEVD</sequence>
<gene>
    <name evidence="2" type="ORF">DM02DRAFT_586383</name>
</gene>
<dbReference type="CDD" id="cd04301">
    <property type="entry name" value="NAT_SF"/>
    <property type="match status" value="1"/>
</dbReference>
<dbReference type="SUPFAM" id="SSF55729">
    <property type="entry name" value="Acyl-CoA N-acyltransferases (Nat)"/>
    <property type="match status" value="1"/>
</dbReference>
<dbReference type="InterPro" id="IPR016181">
    <property type="entry name" value="Acyl_CoA_acyltransferase"/>
</dbReference>
<feature type="domain" description="N-acetyltransferase" evidence="1">
    <location>
        <begin position="60"/>
        <end position="126"/>
    </location>
</feature>
<protein>
    <recommendedName>
        <fullName evidence="1">N-acetyltransferase domain-containing protein</fullName>
    </recommendedName>
</protein>
<proteinExistence type="predicted"/>
<dbReference type="Proteomes" id="UP000244855">
    <property type="component" value="Unassembled WGS sequence"/>
</dbReference>
<dbReference type="GO" id="GO:0016747">
    <property type="term" value="F:acyltransferase activity, transferring groups other than amino-acyl groups"/>
    <property type="evidence" value="ECO:0007669"/>
    <property type="project" value="InterPro"/>
</dbReference>
<name>A0A2V1E1F4_9PLEO</name>
<dbReference type="InterPro" id="IPR000182">
    <property type="entry name" value="GNAT_dom"/>
</dbReference>
<dbReference type="AlphaFoldDB" id="A0A2V1E1F4"/>
<dbReference type="Pfam" id="PF00583">
    <property type="entry name" value="Acetyltransf_1"/>
    <property type="match status" value="1"/>
</dbReference>
<dbReference type="Gene3D" id="3.40.630.30">
    <property type="match status" value="1"/>
</dbReference>
<keyword evidence="3" id="KW-1185">Reference proteome</keyword>
<evidence type="ECO:0000313" key="2">
    <source>
        <dbReference type="EMBL" id="PVI04393.1"/>
    </source>
</evidence>
<accession>A0A2V1E1F4</accession>
<dbReference type="OrthoDB" id="2019666at2759"/>
<dbReference type="EMBL" id="KZ805322">
    <property type="protein sequence ID" value="PVI04393.1"/>
    <property type="molecule type" value="Genomic_DNA"/>
</dbReference>
<evidence type="ECO:0000259" key="1">
    <source>
        <dbReference type="Pfam" id="PF00583"/>
    </source>
</evidence>